<dbReference type="SUPFAM" id="SSF56091">
    <property type="entry name" value="DNA ligase/mRNA capping enzyme, catalytic domain"/>
    <property type="match status" value="1"/>
</dbReference>
<feature type="binding site" evidence="10">
    <location>
        <position position="182"/>
    </location>
    <ligand>
        <name>NAD(+)</name>
        <dbReference type="ChEBI" id="CHEBI:57540"/>
    </ligand>
</feature>
<dbReference type="SUPFAM" id="SSF47781">
    <property type="entry name" value="RuvA domain 2-like"/>
    <property type="match status" value="1"/>
</dbReference>
<evidence type="ECO:0000256" key="5">
    <source>
        <dbReference type="ARBA" id="ARBA00022833"/>
    </source>
</evidence>
<feature type="binding site" evidence="10">
    <location>
        <begin position="91"/>
        <end position="92"/>
    </location>
    <ligand>
        <name>NAD(+)</name>
        <dbReference type="ChEBI" id="CHEBI:57540"/>
    </ligand>
</feature>
<feature type="binding site" evidence="10">
    <location>
        <position position="462"/>
    </location>
    <ligand>
        <name>Zn(2+)</name>
        <dbReference type="ChEBI" id="CHEBI:29105"/>
    </ligand>
</feature>
<evidence type="ECO:0000256" key="10">
    <source>
        <dbReference type="HAMAP-Rule" id="MF_01588"/>
    </source>
</evidence>
<dbReference type="InterPro" id="IPR004150">
    <property type="entry name" value="NAD_DNA_ligase_OB"/>
</dbReference>
<evidence type="ECO:0000256" key="7">
    <source>
        <dbReference type="ARBA" id="ARBA00023027"/>
    </source>
</evidence>
<dbReference type="InterPro" id="IPR018239">
    <property type="entry name" value="DNA_ligase_AS"/>
</dbReference>
<dbReference type="PANTHER" id="PTHR23389">
    <property type="entry name" value="CHROMOSOME TRANSMISSION FIDELITY FACTOR 18"/>
    <property type="match status" value="1"/>
</dbReference>
<accession>A0ABN2WZQ9</accession>
<sequence length="800" mass="86933">MAAVEGWEEIPAEVRTRHAELATEIEEHRARYYEQDAPVVTDAEFDALMRELEALEAAHPALVTPDSPTQKVGGAPTVLFAPVEHRERLLSLDNAMDDEELAAWAERVATELSGIDYHYLCELKVDGLAVNLTYEHGVLVQAATRGDGRVGEDITPNVRTIAEIPHRLHGEDLPELVEVRGEVYFPTEEFDALNASFAAENERRRQENEERAKEGKRPRAMIRLFMNPRNAAAGSLRQKDPLVTAARPLRMVVHGIGARRGFDIDCQSHAYQLLHDWGLPTAKHNKVVGTLDEVRAFVKHFGEQRHSVEHEIDGVVVKVDEIALQGRLGATSKSPRWAIAWKYPPEEVTGKLAAIEIGIGRTGRATPYAVLAEPVKVAGSMVQYATLHNQQVVKAKDVLIGDTVVLRKAGDVIPEILGPVYDLRDGAEREFVMPARCPECGSGLRPMSEGDIDLRCPNAQHCPAQIRERIAFLGGRQCLDVEGLGYVAATALTQPLPPVEPPVRDEGDLFGLTEEQLLPIKVLVRDPKTGMPKPDERTGREKEVFFFANNAGAPKKNTGVLLENLAKAKERPLWRFLNGLSIRHVGPVAAQALTREFRDLDRVFAADETELAAVEGVGPIIARAVKEWYAEDWHREVLEKWRAAGVVFTEEGAEEQGERPLEGLTVVVTGTLAGHTRDGAKEALTSRGAKVTGSVSKKTHFVVVGDNPGSKHDKALQLGVPVLDDEGFAVLLERGADAARAHLGLEPPETPAEVPGKGAQEEAGAAAGAEAAAPQGGGSGANEADQVGENVGEGAEKKVS</sequence>
<dbReference type="InterPro" id="IPR013840">
    <property type="entry name" value="DNAligase_N"/>
</dbReference>
<keyword evidence="5 10" id="KW-0862">Zinc</keyword>
<dbReference type="Pfam" id="PF00533">
    <property type="entry name" value="BRCT"/>
    <property type="match status" value="1"/>
</dbReference>
<keyword evidence="8 10" id="KW-0234">DNA repair</keyword>
<comment type="similarity">
    <text evidence="10">Belongs to the NAD-dependent DNA ligase family. LigA subfamily.</text>
</comment>
<feature type="binding site" evidence="10">
    <location>
        <begin position="42"/>
        <end position="46"/>
    </location>
    <ligand>
        <name>NAD(+)</name>
        <dbReference type="ChEBI" id="CHEBI:57540"/>
    </ligand>
</feature>
<evidence type="ECO:0000256" key="9">
    <source>
        <dbReference type="ARBA" id="ARBA00034005"/>
    </source>
</evidence>
<keyword evidence="10" id="KW-0464">Manganese</keyword>
<comment type="catalytic activity">
    <reaction evidence="9 10">
        <text>NAD(+) + (deoxyribonucleotide)n-3'-hydroxyl + 5'-phospho-(deoxyribonucleotide)m = (deoxyribonucleotide)n+m + AMP + beta-nicotinamide D-nucleotide.</text>
        <dbReference type="EC" id="6.5.1.2"/>
    </reaction>
</comment>
<evidence type="ECO:0000259" key="12">
    <source>
        <dbReference type="PROSITE" id="PS50172"/>
    </source>
</evidence>
<keyword evidence="1 10" id="KW-0436">Ligase</keyword>
<feature type="binding site" evidence="10">
    <location>
        <position position="456"/>
    </location>
    <ligand>
        <name>Zn(2+)</name>
        <dbReference type="ChEBI" id="CHEBI:29105"/>
    </ligand>
</feature>
<dbReference type="InterPro" id="IPR010994">
    <property type="entry name" value="RuvA_2-like"/>
</dbReference>
<feature type="binding site" evidence="10">
    <location>
        <position position="122"/>
    </location>
    <ligand>
        <name>NAD(+)</name>
        <dbReference type="ChEBI" id="CHEBI:57540"/>
    </ligand>
</feature>
<dbReference type="SUPFAM" id="SSF50249">
    <property type="entry name" value="Nucleic acid-binding proteins"/>
    <property type="match status" value="1"/>
</dbReference>
<feature type="binding site" evidence="10">
    <location>
        <position position="440"/>
    </location>
    <ligand>
        <name>Zn(2+)</name>
        <dbReference type="ChEBI" id="CHEBI:29105"/>
    </ligand>
</feature>
<dbReference type="CDD" id="cd00114">
    <property type="entry name" value="LIGANc"/>
    <property type="match status" value="1"/>
</dbReference>
<organism evidence="13 14">
    <name type="scientific">Kitasatospora saccharophila</name>
    <dbReference type="NCBI Taxonomy" id="407973"/>
    <lineage>
        <taxon>Bacteria</taxon>
        <taxon>Bacillati</taxon>
        <taxon>Actinomycetota</taxon>
        <taxon>Actinomycetes</taxon>
        <taxon>Kitasatosporales</taxon>
        <taxon>Streptomycetaceae</taxon>
        <taxon>Kitasatospora</taxon>
    </lineage>
</organism>
<reference evidence="13 14" key="1">
    <citation type="journal article" date="2019" name="Int. J. Syst. Evol. Microbiol.">
        <title>The Global Catalogue of Microorganisms (GCM) 10K type strain sequencing project: providing services to taxonomists for standard genome sequencing and annotation.</title>
        <authorList>
            <consortium name="The Broad Institute Genomics Platform"/>
            <consortium name="The Broad Institute Genome Sequencing Center for Infectious Disease"/>
            <person name="Wu L."/>
            <person name="Ma J."/>
        </authorList>
    </citation>
    <scope>NUCLEOTIDE SEQUENCE [LARGE SCALE GENOMIC DNA]</scope>
    <source>
        <strain evidence="13 14">JCM 14559</strain>
    </source>
</reference>
<dbReference type="Gene3D" id="3.30.470.30">
    <property type="entry name" value="DNA ligase/mRNA capping enzyme"/>
    <property type="match status" value="1"/>
</dbReference>
<dbReference type="Proteomes" id="UP001500897">
    <property type="component" value="Unassembled WGS sequence"/>
</dbReference>
<keyword evidence="2 10" id="KW-0235">DNA replication</keyword>
<dbReference type="Gene3D" id="6.20.10.30">
    <property type="match status" value="1"/>
</dbReference>
<evidence type="ECO:0000256" key="1">
    <source>
        <dbReference type="ARBA" id="ARBA00022598"/>
    </source>
</evidence>
<dbReference type="PIRSF" id="PIRSF001604">
    <property type="entry name" value="LigA"/>
    <property type="match status" value="1"/>
</dbReference>
<feature type="compositionally biased region" description="Low complexity" evidence="11">
    <location>
        <begin position="756"/>
        <end position="774"/>
    </location>
</feature>
<keyword evidence="6 10" id="KW-0460">Magnesium</keyword>
<feature type="binding site" evidence="10">
    <location>
        <position position="342"/>
    </location>
    <ligand>
        <name>NAD(+)</name>
        <dbReference type="ChEBI" id="CHEBI:57540"/>
    </ligand>
</feature>
<dbReference type="Pfam" id="PF01653">
    <property type="entry name" value="DNA_ligase_aden"/>
    <property type="match status" value="1"/>
</dbReference>
<evidence type="ECO:0000256" key="2">
    <source>
        <dbReference type="ARBA" id="ARBA00022705"/>
    </source>
</evidence>
<dbReference type="PROSITE" id="PS01055">
    <property type="entry name" value="DNA_LIGASE_N1"/>
    <property type="match status" value="1"/>
</dbReference>
<name>A0ABN2WZQ9_9ACTN</name>
<dbReference type="NCBIfam" id="TIGR00575">
    <property type="entry name" value="dnlj"/>
    <property type="match status" value="1"/>
</dbReference>
<feature type="domain" description="BRCT" evidence="12">
    <location>
        <begin position="656"/>
        <end position="726"/>
    </location>
</feature>
<dbReference type="InterPro" id="IPR001679">
    <property type="entry name" value="DNA_ligase"/>
</dbReference>
<keyword evidence="4 10" id="KW-0227">DNA damage</keyword>
<dbReference type="Gene3D" id="3.40.50.10190">
    <property type="entry name" value="BRCT domain"/>
    <property type="match status" value="1"/>
</dbReference>
<evidence type="ECO:0000313" key="14">
    <source>
        <dbReference type="Proteomes" id="UP001500897"/>
    </source>
</evidence>
<keyword evidence="14" id="KW-1185">Reference proteome</keyword>
<dbReference type="CDD" id="cd17748">
    <property type="entry name" value="BRCT_DNA_ligase_like"/>
    <property type="match status" value="1"/>
</dbReference>
<feature type="binding site" evidence="10">
    <location>
        <position position="437"/>
    </location>
    <ligand>
        <name>Zn(2+)</name>
        <dbReference type="ChEBI" id="CHEBI:29105"/>
    </ligand>
</feature>
<feature type="binding site" evidence="10">
    <location>
        <position position="318"/>
    </location>
    <ligand>
        <name>NAD(+)</name>
        <dbReference type="ChEBI" id="CHEBI:57540"/>
    </ligand>
</feature>
<dbReference type="EMBL" id="BAAANS010000021">
    <property type="protein sequence ID" value="GAA2100834.1"/>
    <property type="molecule type" value="Genomic_DNA"/>
</dbReference>
<dbReference type="SUPFAM" id="SSF52113">
    <property type="entry name" value="BRCT domain"/>
    <property type="match status" value="1"/>
</dbReference>
<feature type="region of interest" description="Disordered" evidence="11">
    <location>
        <begin position="744"/>
        <end position="800"/>
    </location>
</feature>
<feature type="binding site" evidence="10">
    <location>
        <position position="145"/>
    </location>
    <ligand>
        <name>NAD(+)</name>
        <dbReference type="ChEBI" id="CHEBI:57540"/>
    </ligand>
</feature>
<keyword evidence="3 10" id="KW-0479">Metal-binding</keyword>
<dbReference type="InterPro" id="IPR001357">
    <property type="entry name" value="BRCT_dom"/>
</dbReference>
<comment type="caution">
    <text evidence="13">The sequence shown here is derived from an EMBL/GenBank/DDBJ whole genome shotgun (WGS) entry which is preliminary data.</text>
</comment>
<comment type="function">
    <text evidence="10">DNA ligase that catalyzes the formation of phosphodiester linkages between 5'-phosphoryl and 3'-hydroxyl groups in double-stranded DNA using NAD as a coenzyme and as the energy source for the reaction. It is essential for DNA replication and repair of damaged DNA.</text>
</comment>
<dbReference type="NCBIfam" id="NF005932">
    <property type="entry name" value="PRK07956.1"/>
    <property type="match status" value="1"/>
</dbReference>
<keyword evidence="7 10" id="KW-0520">NAD</keyword>
<evidence type="ECO:0000313" key="13">
    <source>
        <dbReference type="EMBL" id="GAA2100834.1"/>
    </source>
</evidence>
<dbReference type="InterPro" id="IPR012340">
    <property type="entry name" value="NA-bd_OB-fold"/>
</dbReference>
<dbReference type="Gene3D" id="1.10.150.20">
    <property type="entry name" value="5' to 3' exonuclease, C-terminal subdomain"/>
    <property type="match status" value="2"/>
</dbReference>
<evidence type="ECO:0000256" key="3">
    <source>
        <dbReference type="ARBA" id="ARBA00022723"/>
    </source>
</evidence>
<dbReference type="Pfam" id="PF12826">
    <property type="entry name" value="HHH_2"/>
    <property type="match status" value="1"/>
</dbReference>
<dbReference type="PANTHER" id="PTHR23389:SF9">
    <property type="entry name" value="DNA LIGASE"/>
    <property type="match status" value="1"/>
</dbReference>
<gene>
    <name evidence="13" type="primary">ligA_2</name>
    <name evidence="10" type="synonym">ligA</name>
    <name evidence="13" type="ORF">GCM10009759_33940</name>
</gene>
<dbReference type="InterPro" id="IPR036420">
    <property type="entry name" value="BRCT_dom_sf"/>
</dbReference>
<dbReference type="EC" id="6.5.1.2" evidence="10"/>
<dbReference type="InterPro" id="IPR004149">
    <property type="entry name" value="Znf_DNAligase_C4"/>
</dbReference>
<proteinExistence type="inferred from homology"/>
<evidence type="ECO:0000256" key="6">
    <source>
        <dbReference type="ARBA" id="ARBA00022842"/>
    </source>
</evidence>
<evidence type="ECO:0000256" key="8">
    <source>
        <dbReference type="ARBA" id="ARBA00023204"/>
    </source>
</evidence>
<dbReference type="Pfam" id="PF03120">
    <property type="entry name" value="OB_DNA_ligase"/>
    <property type="match status" value="1"/>
</dbReference>
<dbReference type="SMART" id="SM00292">
    <property type="entry name" value="BRCT"/>
    <property type="match status" value="1"/>
</dbReference>
<dbReference type="Pfam" id="PF03119">
    <property type="entry name" value="DNA_ligase_ZBD"/>
    <property type="match status" value="1"/>
</dbReference>
<evidence type="ECO:0000256" key="4">
    <source>
        <dbReference type="ARBA" id="ARBA00022763"/>
    </source>
</evidence>
<dbReference type="GO" id="GO:0016874">
    <property type="term" value="F:ligase activity"/>
    <property type="evidence" value="ECO:0007669"/>
    <property type="project" value="UniProtKB-KW"/>
</dbReference>
<dbReference type="HAMAP" id="MF_01588">
    <property type="entry name" value="DNA_ligase_A"/>
    <property type="match status" value="1"/>
</dbReference>
<dbReference type="Gene3D" id="2.40.50.140">
    <property type="entry name" value="Nucleic acid-binding proteins"/>
    <property type="match status" value="1"/>
</dbReference>
<evidence type="ECO:0000256" key="11">
    <source>
        <dbReference type="SAM" id="MobiDB-lite"/>
    </source>
</evidence>
<protein>
    <recommendedName>
        <fullName evidence="10">DNA ligase</fullName>
        <ecNumber evidence="10">6.5.1.2</ecNumber>
    </recommendedName>
    <alternativeName>
        <fullName evidence="10">Polydeoxyribonucleotide synthase [NAD(+)]</fullName>
    </alternativeName>
</protein>
<dbReference type="PROSITE" id="PS50172">
    <property type="entry name" value="BRCT"/>
    <property type="match status" value="1"/>
</dbReference>
<feature type="active site" description="N6-AMP-lysine intermediate" evidence="10">
    <location>
        <position position="124"/>
    </location>
</feature>
<dbReference type="InterPro" id="IPR013839">
    <property type="entry name" value="DNAligase_adenylation"/>
</dbReference>
<dbReference type="SMART" id="SM00532">
    <property type="entry name" value="LIGANc"/>
    <property type="match status" value="1"/>
</dbReference>
<comment type="cofactor">
    <cofactor evidence="10">
        <name>Mg(2+)</name>
        <dbReference type="ChEBI" id="CHEBI:18420"/>
    </cofactor>
    <cofactor evidence="10">
        <name>Mn(2+)</name>
        <dbReference type="ChEBI" id="CHEBI:29035"/>
    </cofactor>
</comment>
<dbReference type="InterPro" id="IPR041663">
    <property type="entry name" value="DisA/LigA_HHH"/>
</dbReference>
<dbReference type="Gene3D" id="1.10.287.610">
    <property type="entry name" value="Helix hairpin bin"/>
    <property type="match status" value="1"/>
</dbReference>